<dbReference type="RefSeq" id="WP_136346670.1">
    <property type="nucleotide sequence ID" value="NZ_SSOC01000001.1"/>
</dbReference>
<dbReference type="GO" id="GO:0005886">
    <property type="term" value="C:plasma membrane"/>
    <property type="evidence" value="ECO:0007669"/>
    <property type="project" value="UniProtKB-SubCell"/>
</dbReference>
<comment type="similarity">
    <text evidence="2 7">Belongs to the ExbD/TolR family.</text>
</comment>
<dbReference type="AlphaFoldDB" id="A0A4S4B4N8"/>
<dbReference type="Gene3D" id="3.30.420.270">
    <property type="match status" value="1"/>
</dbReference>
<comment type="caution">
    <text evidence="9">The sequence shown here is derived from an EMBL/GenBank/DDBJ whole genome shotgun (WGS) entry which is preliminary data.</text>
</comment>
<evidence type="ECO:0000256" key="2">
    <source>
        <dbReference type="ARBA" id="ARBA00005811"/>
    </source>
</evidence>
<evidence type="ECO:0000256" key="6">
    <source>
        <dbReference type="ARBA" id="ARBA00023136"/>
    </source>
</evidence>
<dbReference type="GO" id="GO:0022857">
    <property type="term" value="F:transmembrane transporter activity"/>
    <property type="evidence" value="ECO:0007669"/>
    <property type="project" value="InterPro"/>
</dbReference>
<dbReference type="PANTHER" id="PTHR30558:SF7">
    <property type="entry name" value="TOL-PAL SYSTEM PROTEIN TOLR"/>
    <property type="match status" value="1"/>
</dbReference>
<sequence length="136" mass="14320">MKISSEVGAEGVPQHEINMVPLIDVMLVLLIIFMITAPLVTRAVEVDLPRAAAPVQERPAVVALSIDAAGGLHWNGAALADAELADRLSAAAATTPQPELHLRADRATPYERVARTLAAARAAGLERIGFVMLPEG</sequence>
<accession>A0A4S4B4N8</accession>
<dbReference type="Pfam" id="PF02472">
    <property type="entry name" value="ExbD"/>
    <property type="match status" value="1"/>
</dbReference>
<organism evidence="9 10">
    <name type="scientific">Pseudothauera nasutitermitis</name>
    <dbReference type="NCBI Taxonomy" id="2565930"/>
    <lineage>
        <taxon>Bacteria</taxon>
        <taxon>Pseudomonadati</taxon>
        <taxon>Pseudomonadota</taxon>
        <taxon>Betaproteobacteria</taxon>
        <taxon>Rhodocyclales</taxon>
        <taxon>Zoogloeaceae</taxon>
        <taxon>Pseudothauera</taxon>
    </lineage>
</organism>
<dbReference type="PANTHER" id="PTHR30558">
    <property type="entry name" value="EXBD MEMBRANE COMPONENT OF PMF-DRIVEN MACROMOLECULE IMPORT SYSTEM"/>
    <property type="match status" value="1"/>
</dbReference>
<evidence type="ECO:0000256" key="4">
    <source>
        <dbReference type="ARBA" id="ARBA00022692"/>
    </source>
</evidence>
<evidence type="ECO:0000256" key="7">
    <source>
        <dbReference type="RuleBase" id="RU003879"/>
    </source>
</evidence>
<gene>
    <name evidence="9" type="ORF">E6C76_02470</name>
</gene>
<evidence type="ECO:0000256" key="3">
    <source>
        <dbReference type="ARBA" id="ARBA00022475"/>
    </source>
</evidence>
<keyword evidence="3" id="KW-1003">Cell membrane</keyword>
<evidence type="ECO:0000256" key="1">
    <source>
        <dbReference type="ARBA" id="ARBA00004162"/>
    </source>
</evidence>
<evidence type="ECO:0000256" key="5">
    <source>
        <dbReference type="ARBA" id="ARBA00022989"/>
    </source>
</evidence>
<keyword evidence="6 8" id="KW-0472">Membrane</keyword>
<reference evidence="9 10" key="1">
    <citation type="submission" date="2019-04" db="EMBL/GenBank/DDBJ databases">
        <title>Azoarcus nasutitermitis sp. nov. isolated from termite nest.</title>
        <authorList>
            <person name="Lin S.-Y."/>
            <person name="Hameed A."/>
            <person name="Hsu Y.-H."/>
            <person name="Young C.-C."/>
        </authorList>
    </citation>
    <scope>NUCLEOTIDE SEQUENCE [LARGE SCALE GENOMIC DNA]</scope>
    <source>
        <strain evidence="9 10">CC-YHH838</strain>
    </source>
</reference>
<evidence type="ECO:0000313" key="9">
    <source>
        <dbReference type="EMBL" id="THF67261.1"/>
    </source>
</evidence>
<evidence type="ECO:0000313" key="10">
    <source>
        <dbReference type="Proteomes" id="UP000308430"/>
    </source>
</evidence>
<keyword evidence="7" id="KW-0813">Transport</keyword>
<dbReference type="GO" id="GO:0015031">
    <property type="term" value="P:protein transport"/>
    <property type="evidence" value="ECO:0007669"/>
    <property type="project" value="UniProtKB-KW"/>
</dbReference>
<feature type="transmembrane region" description="Helical" evidence="8">
    <location>
        <begin position="20"/>
        <end position="40"/>
    </location>
</feature>
<proteinExistence type="inferred from homology"/>
<dbReference type="Proteomes" id="UP000308430">
    <property type="component" value="Unassembled WGS sequence"/>
</dbReference>
<keyword evidence="4 7" id="KW-0812">Transmembrane</keyword>
<protein>
    <submittedName>
        <fullName evidence="9">Biopolymer transporter ExbD</fullName>
    </submittedName>
</protein>
<keyword evidence="10" id="KW-1185">Reference proteome</keyword>
<dbReference type="EMBL" id="SSOC01000001">
    <property type="protein sequence ID" value="THF67261.1"/>
    <property type="molecule type" value="Genomic_DNA"/>
</dbReference>
<keyword evidence="5 8" id="KW-1133">Transmembrane helix</keyword>
<keyword evidence="7" id="KW-0653">Protein transport</keyword>
<comment type="subcellular location">
    <subcellularLocation>
        <location evidence="1">Cell membrane</location>
        <topology evidence="1">Single-pass membrane protein</topology>
    </subcellularLocation>
    <subcellularLocation>
        <location evidence="7">Cell membrane</location>
        <topology evidence="7">Single-pass type II membrane protein</topology>
    </subcellularLocation>
</comment>
<name>A0A4S4B4N8_9RHOO</name>
<dbReference type="InterPro" id="IPR003400">
    <property type="entry name" value="ExbD"/>
</dbReference>
<evidence type="ECO:0000256" key="8">
    <source>
        <dbReference type="SAM" id="Phobius"/>
    </source>
</evidence>
<dbReference type="OrthoDB" id="9798629at2"/>